<accession>A0A5Q4ZAX5</accession>
<dbReference type="SMART" id="SM00895">
    <property type="entry name" value="FCD"/>
    <property type="match status" value="1"/>
</dbReference>
<dbReference type="SUPFAM" id="SSF46785">
    <property type="entry name" value="Winged helix' DNA-binding domain"/>
    <property type="match status" value="1"/>
</dbReference>
<dbReference type="RefSeq" id="WP_165185582.1">
    <property type="nucleotide sequence ID" value="NZ_LR699553.1"/>
</dbReference>
<keyword evidence="2" id="KW-0238">DNA-binding</keyword>
<evidence type="ECO:0000256" key="3">
    <source>
        <dbReference type="ARBA" id="ARBA00023163"/>
    </source>
</evidence>
<dbReference type="GO" id="GO:0003700">
    <property type="term" value="F:DNA-binding transcription factor activity"/>
    <property type="evidence" value="ECO:0007669"/>
    <property type="project" value="InterPro"/>
</dbReference>
<evidence type="ECO:0000259" key="4">
    <source>
        <dbReference type="PROSITE" id="PS50949"/>
    </source>
</evidence>
<dbReference type="Pfam" id="PF07729">
    <property type="entry name" value="FCD"/>
    <property type="match status" value="1"/>
</dbReference>
<dbReference type="InterPro" id="IPR000524">
    <property type="entry name" value="Tscrpt_reg_HTH_GntR"/>
</dbReference>
<dbReference type="PRINTS" id="PR00035">
    <property type="entry name" value="HTHGNTR"/>
</dbReference>
<dbReference type="PANTHER" id="PTHR43537">
    <property type="entry name" value="TRANSCRIPTIONAL REGULATOR, GNTR FAMILY"/>
    <property type="match status" value="1"/>
</dbReference>
<evidence type="ECO:0000313" key="6">
    <source>
        <dbReference type="Proteomes" id="UP000325811"/>
    </source>
</evidence>
<dbReference type="InterPro" id="IPR036388">
    <property type="entry name" value="WH-like_DNA-bd_sf"/>
</dbReference>
<protein>
    <submittedName>
        <fullName evidence="5">Transcriptional regulator</fullName>
    </submittedName>
</protein>
<evidence type="ECO:0000256" key="2">
    <source>
        <dbReference type="ARBA" id="ARBA00023125"/>
    </source>
</evidence>
<dbReference type="Pfam" id="PF00392">
    <property type="entry name" value="GntR"/>
    <property type="match status" value="1"/>
</dbReference>
<dbReference type="SMART" id="SM00345">
    <property type="entry name" value="HTH_GNTR"/>
    <property type="match status" value="1"/>
</dbReference>
<dbReference type="CDD" id="cd07377">
    <property type="entry name" value="WHTH_GntR"/>
    <property type="match status" value="1"/>
</dbReference>
<evidence type="ECO:0000256" key="1">
    <source>
        <dbReference type="ARBA" id="ARBA00023015"/>
    </source>
</evidence>
<feature type="domain" description="HTH gntR-type" evidence="4">
    <location>
        <begin position="6"/>
        <end position="73"/>
    </location>
</feature>
<keyword evidence="1" id="KW-0805">Transcription regulation</keyword>
<evidence type="ECO:0000313" key="5">
    <source>
        <dbReference type="EMBL" id="VVD28071.1"/>
    </source>
</evidence>
<name>A0A5Q4ZAX5_9BURK</name>
<dbReference type="GO" id="GO:0003677">
    <property type="term" value="F:DNA binding"/>
    <property type="evidence" value="ECO:0007669"/>
    <property type="project" value="UniProtKB-KW"/>
</dbReference>
<organism evidence="5 6">
    <name type="scientific">Paraburkholderia dioscoreae</name>
    <dbReference type="NCBI Taxonomy" id="2604047"/>
    <lineage>
        <taxon>Bacteria</taxon>
        <taxon>Pseudomonadati</taxon>
        <taxon>Pseudomonadota</taxon>
        <taxon>Betaproteobacteria</taxon>
        <taxon>Burkholderiales</taxon>
        <taxon>Burkholderiaceae</taxon>
        <taxon>Paraburkholderia</taxon>
    </lineage>
</organism>
<dbReference type="KEGG" id="pdio:PDMSB3_1615"/>
<dbReference type="Proteomes" id="UP000325811">
    <property type="component" value="Chromosome I"/>
</dbReference>
<dbReference type="Gene3D" id="1.10.10.10">
    <property type="entry name" value="Winged helix-like DNA-binding domain superfamily/Winged helix DNA-binding domain"/>
    <property type="match status" value="1"/>
</dbReference>
<dbReference type="InterPro" id="IPR036390">
    <property type="entry name" value="WH_DNA-bd_sf"/>
</dbReference>
<keyword evidence="3" id="KW-0804">Transcription</keyword>
<keyword evidence="6" id="KW-1185">Reference proteome</keyword>
<dbReference type="PROSITE" id="PS50949">
    <property type="entry name" value="HTH_GNTR"/>
    <property type="match status" value="1"/>
</dbReference>
<dbReference type="PANTHER" id="PTHR43537:SF50">
    <property type="entry name" value="TRANSCRIPTIONAL REGULATORY PROTEIN"/>
    <property type="match status" value="1"/>
</dbReference>
<dbReference type="InterPro" id="IPR011711">
    <property type="entry name" value="GntR_C"/>
</dbReference>
<dbReference type="EMBL" id="LR699553">
    <property type="protein sequence ID" value="VVD28071.1"/>
    <property type="molecule type" value="Genomic_DNA"/>
</dbReference>
<dbReference type="AlphaFoldDB" id="A0A5Q4ZAX5"/>
<dbReference type="SUPFAM" id="SSF48008">
    <property type="entry name" value="GntR ligand-binding domain-like"/>
    <property type="match status" value="1"/>
</dbReference>
<reference evidence="5 6" key="1">
    <citation type="submission" date="2019-08" db="EMBL/GenBank/DDBJ databases">
        <authorList>
            <person name="Herpell B J."/>
        </authorList>
    </citation>
    <scope>NUCLEOTIDE SEQUENCE [LARGE SCALE GENOMIC DNA]</scope>
    <source>
        <strain evidence="6">Msb3</strain>
    </source>
</reference>
<sequence>MTQDTQPLHHQVTEILRNKIVDGVLRPGTPISERELCEELEVSRTPLREALKVLASEGLVQLFRNRGAIVSPISVETIEDKLDVLAALEGYAARQVCERATDAQLRELAQLHERFSQHFDSDETEEYFRLNQSFHRKLIELTGNPVLADMHSMLSSHVRRPRIEGVRQHVPTHSVIDEHETILKALLARDGAAAQKAAEEHLHRVAETVVKYFRGMR</sequence>
<dbReference type="Gene3D" id="1.20.120.530">
    <property type="entry name" value="GntR ligand-binding domain-like"/>
    <property type="match status" value="1"/>
</dbReference>
<gene>
    <name evidence="5" type="ORF">PDMSB3_1615</name>
</gene>
<dbReference type="InterPro" id="IPR008920">
    <property type="entry name" value="TF_FadR/GntR_C"/>
</dbReference>
<proteinExistence type="predicted"/>